<feature type="repeat" description="WD" evidence="9">
    <location>
        <begin position="755"/>
        <end position="796"/>
    </location>
</feature>
<dbReference type="InterPro" id="IPR000719">
    <property type="entry name" value="Prot_kinase_dom"/>
</dbReference>
<keyword evidence="7 13" id="KW-0418">Kinase</keyword>
<keyword evidence="8" id="KW-0067">ATP-binding</keyword>
<gene>
    <name evidence="13" type="primary">pknB_7</name>
    <name evidence="13" type="ORF">V144x_35130</name>
</gene>
<feature type="domain" description="Protein kinase" evidence="12">
    <location>
        <begin position="171"/>
        <end position="430"/>
    </location>
</feature>
<dbReference type="PANTHER" id="PTHR45333">
    <property type="entry name" value="MEMBRANE PROTEIN-RELATED"/>
    <property type="match status" value="1"/>
</dbReference>
<feature type="repeat" description="WD" evidence="9">
    <location>
        <begin position="671"/>
        <end position="712"/>
    </location>
</feature>
<organism evidence="13 14">
    <name type="scientific">Gimesia aquarii</name>
    <dbReference type="NCBI Taxonomy" id="2527964"/>
    <lineage>
        <taxon>Bacteria</taxon>
        <taxon>Pseudomonadati</taxon>
        <taxon>Planctomycetota</taxon>
        <taxon>Planctomycetia</taxon>
        <taxon>Planctomycetales</taxon>
        <taxon>Planctomycetaceae</taxon>
        <taxon>Gimesia</taxon>
    </lineage>
</organism>
<dbReference type="Pfam" id="PF00069">
    <property type="entry name" value="Pkinase"/>
    <property type="match status" value="1"/>
</dbReference>
<feature type="repeat" description="WD" evidence="9">
    <location>
        <begin position="1049"/>
        <end position="1090"/>
    </location>
</feature>
<accession>A0A517VYE6</accession>
<feature type="repeat" description="WD" evidence="9">
    <location>
        <begin position="923"/>
        <end position="964"/>
    </location>
</feature>
<dbReference type="SUPFAM" id="SSF117289">
    <property type="entry name" value="Nucleoporin domain"/>
    <property type="match status" value="1"/>
</dbReference>
<feature type="repeat" description="WD" evidence="9">
    <location>
        <begin position="1007"/>
        <end position="1048"/>
    </location>
</feature>
<evidence type="ECO:0000259" key="12">
    <source>
        <dbReference type="PROSITE" id="PS50011"/>
    </source>
</evidence>
<dbReference type="Gene3D" id="3.30.200.20">
    <property type="entry name" value="Phosphorylase Kinase, domain 1"/>
    <property type="match status" value="1"/>
</dbReference>
<dbReference type="InterPro" id="IPR019775">
    <property type="entry name" value="WD40_repeat_CS"/>
</dbReference>
<keyword evidence="6" id="KW-0547">Nucleotide-binding</keyword>
<dbReference type="PROSITE" id="PS50082">
    <property type="entry name" value="WD_REPEATS_2"/>
    <property type="match status" value="15"/>
</dbReference>
<keyword evidence="5" id="KW-0677">Repeat</keyword>
<evidence type="ECO:0000256" key="2">
    <source>
        <dbReference type="ARBA" id="ARBA00022527"/>
    </source>
</evidence>
<keyword evidence="10" id="KW-0175">Coiled coil</keyword>
<dbReference type="SUPFAM" id="SSF56112">
    <property type="entry name" value="Protein kinase-like (PK-like)"/>
    <property type="match status" value="1"/>
</dbReference>
<feature type="repeat" description="WD" evidence="9">
    <location>
        <begin position="1091"/>
        <end position="1132"/>
    </location>
</feature>
<dbReference type="SMART" id="SM00320">
    <property type="entry name" value="WD40"/>
    <property type="match status" value="15"/>
</dbReference>
<keyword evidence="2" id="KW-0723">Serine/threonine-protein kinase</keyword>
<feature type="region of interest" description="Disordered" evidence="11">
    <location>
        <begin position="140"/>
        <end position="162"/>
    </location>
</feature>
<dbReference type="SUPFAM" id="SSF50978">
    <property type="entry name" value="WD40 repeat-like"/>
    <property type="match status" value="1"/>
</dbReference>
<dbReference type="PANTHER" id="PTHR45333:SF1">
    <property type="entry name" value="CHROMOSOME UNDETERMINED SCAFFOLD_625, WHOLE GENOME SHOTGUN SEQUENCE"/>
    <property type="match status" value="1"/>
</dbReference>
<reference evidence="13 14" key="1">
    <citation type="submission" date="2019-03" db="EMBL/GenBank/DDBJ databases">
        <title>Deep-cultivation of Planctomycetes and their phenomic and genomic characterization uncovers novel biology.</title>
        <authorList>
            <person name="Wiegand S."/>
            <person name="Jogler M."/>
            <person name="Boedeker C."/>
            <person name="Pinto D."/>
            <person name="Vollmers J."/>
            <person name="Rivas-Marin E."/>
            <person name="Kohn T."/>
            <person name="Peeters S.H."/>
            <person name="Heuer A."/>
            <person name="Rast P."/>
            <person name="Oberbeckmann S."/>
            <person name="Bunk B."/>
            <person name="Jeske O."/>
            <person name="Meyerdierks A."/>
            <person name="Storesund J.E."/>
            <person name="Kallscheuer N."/>
            <person name="Luecker S."/>
            <person name="Lage O.M."/>
            <person name="Pohl T."/>
            <person name="Merkel B.J."/>
            <person name="Hornburger P."/>
            <person name="Mueller R.-W."/>
            <person name="Bruemmer F."/>
            <person name="Labrenz M."/>
            <person name="Spormann A.M."/>
            <person name="Op den Camp H."/>
            <person name="Overmann J."/>
            <person name="Amann R."/>
            <person name="Jetten M.S.M."/>
            <person name="Mascher T."/>
            <person name="Medema M.H."/>
            <person name="Devos D.P."/>
            <person name="Kaster A.-K."/>
            <person name="Ovreas L."/>
            <person name="Rohde M."/>
            <person name="Galperin M.Y."/>
            <person name="Jogler C."/>
        </authorList>
    </citation>
    <scope>NUCLEOTIDE SEQUENCE [LARGE SCALE GENOMIC DNA]</scope>
    <source>
        <strain evidence="13 14">V144</strain>
    </source>
</reference>
<dbReference type="EMBL" id="CP037920">
    <property type="protein sequence ID" value="QDT98029.1"/>
    <property type="molecule type" value="Genomic_DNA"/>
</dbReference>
<evidence type="ECO:0000256" key="1">
    <source>
        <dbReference type="ARBA" id="ARBA00012513"/>
    </source>
</evidence>
<dbReference type="InterPro" id="IPR036322">
    <property type="entry name" value="WD40_repeat_dom_sf"/>
</dbReference>
<dbReference type="PROSITE" id="PS50011">
    <property type="entry name" value="PROTEIN_KINASE_DOM"/>
    <property type="match status" value="1"/>
</dbReference>
<dbReference type="InterPro" id="IPR008271">
    <property type="entry name" value="Ser/Thr_kinase_AS"/>
</dbReference>
<dbReference type="FunFam" id="2.130.10.10:FF:000228">
    <property type="entry name" value="COMPASS-like H3K4 histone methylase component WDR5A"/>
    <property type="match status" value="3"/>
</dbReference>
<feature type="repeat" description="WD" evidence="9">
    <location>
        <begin position="839"/>
        <end position="880"/>
    </location>
</feature>
<dbReference type="PROSITE" id="PS00108">
    <property type="entry name" value="PROTEIN_KINASE_ST"/>
    <property type="match status" value="1"/>
</dbReference>
<feature type="repeat" description="WD" evidence="9">
    <location>
        <begin position="713"/>
        <end position="754"/>
    </location>
</feature>
<dbReference type="FunFam" id="1.10.510.10:FF:000021">
    <property type="entry name" value="Serine/threonine protein kinase"/>
    <property type="match status" value="1"/>
</dbReference>
<evidence type="ECO:0000256" key="6">
    <source>
        <dbReference type="ARBA" id="ARBA00022741"/>
    </source>
</evidence>
<dbReference type="GO" id="GO:0004674">
    <property type="term" value="F:protein serine/threonine kinase activity"/>
    <property type="evidence" value="ECO:0007669"/>
    <property type="project" value="UniProtKB-KW"/>
</dbReference>
<dbReference type="PROSITE" id="PS00678">
    <property type="entry name" value="WD_REPEATS_1"/>
    <property type="match status" value="2"/>
</dbReference>
<dbReference type="CDD" id="cd00200">
    <property type="entry name" value="WD40"/>
    <property type="match status" value="2"/>
</dbReference>
<evidence type="ECO:0000313" key="13">
    <source>
        <dbReference type="EMBL" id="QDT98029.1"/>
    </source>
</evidence>
<evidence type="ECO:0000256" key="7">
    <source>
        <dbReference type="ARBA" id="ARBA00022777"/>
    </source>
</evidence>
<feature type="repeat" description="WD" evidence="9">
    <location>
        <begin position="1175"/>
        <end position="1204"/>
    </location>
</feature>
<dbReference type="RefSeq" id="WP_144986355.1">
    <property type="nucleotide sequence ID" value="NZ_CP037920.1"/>
</dbReference>
<protein>
    <recommendedName>
        <fullName evidence="1">non-specific serine/threonine protein kinase</fullName>
        <ecNumber evidence="1">2.7.11.1</ecNumber>
    </recommendedName>
</protein>
<feature type="repeat" description="WD" evidence="9">
    <location>
        <begin position="797"/>
        <end position="838"/>
    </location>
</feature>
<dbReference type="Pfam" id="PF00400">
    <property type="entry name" value="WD40"/>
    <property type="match status" value="10"/>
</dbReference>
<dbReference type="EC" id="2.7.11.1" evidence="1"/>
<dbReference type="GO" id="GO:0005524">
    <property type="term" value="F:ATP binding"/>
    <property type="evidence" value="ECO:0007669"/>
    <property type="project" value="UniProtKB-KW"/>
</dbReference>
<dbReference type="PRINTS" id="PR00320">
    <property type="entry name" value="GPROTEINBRPT"/>
</dbReference>
<dbReference type="Proteomes" id="UP000318704">
    <property type="component" value="Chromosome"/>
</dbReference>
<name>A0A517VYE6_9PLAN</name>
<feature type="compositionally biased region" description="Basic and acidic residues" evidence="11">
    <location>
        <begin position="146"/>
        <end position="161"/>
    </location>
</feature>
<evidence type="ECO:0000256" key="8">
    <source>
        <dbReference type="ARBA" id="ARBA00022840"/>
    </source>
</evidence>
<dbReference type="SMART" id="SM00220">
    <property type="entry name" value="S_TKc"/>
    <property type="match status" value="1"/>
</dbReference>
<feature type="repeat" description="WD" evidence="9">
    <location>
        <begin position="1133"/>
        <end position="1174"/>
    </location>
</feature>
<dbReference type="SUPFAM" id="SSF50998">
    <property type="entry name" value="Quinoprotein alcohol dehydrogenase-like"/>
    <property type="match status" value="1"/>
</dbReference>
<dbReference type="PROSITE" id="PS50294">
    <property type="entry name" value="WD_REPEATS_REGION"/>
    <property type="match status" value="14"/>
</dbReference>
<dbReference type="InterPro" id="IPR015943">
    <property type="entry name" value="WD40/YVTN_repeat-like_dom_sf"/>
</dbReference>
<dbReference type="Gene3D" id="1.10.510.10">
    <property type="entry name" value="Transferase(Phosphotransferase) domain 1"/>
    <property type="match status" value="1"/>
</dbReference>
<proteinExistence type="predicted"/>
<evidence type="ECO:0000256" key="10">
    <source>
        <dbReference type="SAM" id="Coils"/>
    </source>
</evidence>
<feature type="repeat" description="WD" evidence="9">
    <location>
        <begin position="629"/>
        <end position="670"/>
    </location>
</feature>
<dbReference type="InterPro" id="IPR011047">
    <property type="entry name" value="Quinoprotein_ADH-like_sf"/>
</dbReference>
<evidence type="ECO:0000256" key="5">
    <source>
        <dbReference type="ARBA" id="ARBA00022737"/>
    </source>
</evidence>
<feature type="repeat" description="WD" evidence="9">
    <location>
        <begin position="881"/>
        <end position="922"/>
    </location>
</feature>
<keyword evidence="3 9" id="KW-0853">WD repeat</keyword>
<evidence type="ECO:0000256" key="11">
    <source>
        <dbReference type="SAM" id="MobiDB-lite"/>
    </source>
</evidence>
<sequence length="1351" mass="148682">MNSQLRQGHISVVDQKTVEKIVERFEVAWQTATPPAIEDFVPETGHLRTVVIIELVHSDLDFRIKAGERVRIEEYFNRFPELHKDKETFCELVEAEYHIRQRQEPLLNPSEYWARFSEQHQLLRQIFPDQVIVAATGHSFNSSPSLKEETTNPPKTRRDPADIQGKQFGDYVLIDEIARGGMGVVFKAEQKRLNRVVALKMILAGQLATEHDINRFQQEAEAAAKLEHPNIVPIYEVGEHHQRHYFSMGLIEGNSLADQLKESPLPSEEATRILIAVTEAVAYGHDQGIVHRDLKPDNILMDKNGQPRVTDFGLAKSLGESSGMSVTGQIMGTPSYMPPEQARGDHSAINQLSDVYSLGAVLYATLTGRPPFQAANAMDTLKQVLEQEPVSPRQLNPAVDADLETVCLKCLSKEKAGRYQSANALVKELGRYQNGRPIKARPIGIGTRFGRWCKRNPIVAGLSTALAVSLVIGTITSALFAVKMNRSAIEARKASQEAAEMSEQRRIALVNAEEAIKKERRTAETERKARQKADQLLYASQVRTSQRLLKETHISAARNILMATSPTLRSWEYSYLYSMLDVSKQTLQGHLSKVISVAFSPDGTRIVSGSWDNTVKIWDATQGQEIRTLKGHKGRVNSATFSPDGTRIVSGSNDNTVKIWDAAQGQEIRTLKGHTSGVTRVAFSPDGARIVSSSFDHTVKIWDATQGQELITIRGHSKYVTSVAFNPDGTRIVSGSNDNTVKIWDAAQGQEIRTLKGHTSTVSSVAFSPDGTRIVSGSHDNTGIIWDTKQGRELITLKGHTDSVTSIAFSPDGTRIVSGSWDFTMKIWNAAQGQEIRTLKGHTSSVSSVAFSPDGTRIVSGSRDNTVKIWDATQGQEIRTLKGHTDRVTSVAFSPDGTRIVSGSGDKTVKIWDAAQGQEIHTLKGHTSSVSSVAFSPDGTRIVSGSWDNTVKIWDAMQDQELITLKGHTDRVTSVAFSSDGTRIVSGSNDNTVKIWDAAQGQEIRTLKGHTSGVRSVAFSPDGARIVSGSGDKTVRIWDATQGQELVTLRGHSKYVTSVAFNPDGTRIIVGSYDSTMKIWDARHGRELLTLRGHSSGVSSVAFSSDGARIVSGSLDKTVKIWDATQGQELLTFQWYSSGVSSVAFSPDEVRIVSGGGDNTVKIWDAAQGQEIRTLKGHTSGFSSVRFNSDRARIVSDSNDKTLKDTPSVVLARERGLNLKIPSYNGIRMGISLDKMKNELTKQGIKYGNFFTYKDGKGFVVSNTSFRFTSSNKLFQIYVFGPSMKIQGGLKLQSSTIKEFETFLGVRSTKTKAPNGHEFHHTIIGDTAELILISRNDTPEIVSYIMLTIRN</sequence>
<feature type="repeat" description="WD" evidence="9">
    <location>
        <begin position="965"/>
        <end position="1006"/>
    </location>
</feature>
<evidence type="ECO:0000256" key="9">
    <source>
        <dbReference type="PROSITE-ProRule" id="PRU00221"/>
    </source>
</evidence>
<feature type="coiled-coil region" evidence="10">
    <location>
        <begin position="484"/>
        <end position="529"/>
    </location>
</feature>
<dbReference type="InterPro" id="IPR001680">
    <property type="entry name" value="WD40_rpt"/>
</dbReference>
<dbReference type="InterPro" id="IPR020472">
    <property type="entry name" value="WD40_PAC1"/>
</dbReference>
<dbReference type="InterPro" id="IPR011009">
    <property type="entry name" value="Kinase-like_dom_sf"/>
</dbReference>
<dbReference type="CDD" id="cd14014">
    <property type="entry name" value="STKc_PknB_like"/>
    <property type="match status" value="1"/>
</dbReference>
<keyword evidence="4 13" id="KW-0808">Transferase</keyword>
<evidence type="ECO:0000313" key="14">
    <source>
        <dbReference type="Proteomes" id="UP000318704"/>
    </source>
</evidence>
<evidence type="ECO:0000256" key="4">
    <source>
        <dbReference type="ARBA" id="ARBA00022679"/>
    </source>
</evidence>
<dbReference type="Pfam" id="PF25173">
    <property type="entry name" value="Beta-prop_WDR3_1st"/>
    <property type="match status" value="1"/>
</dbReference>
<dbReference type="KEGG" id="gaw:V144x_35130"/>
<evidence type="ECO:0000256" key="3">
    <source>
        <dbReference type="ARBA" id="ARBA00022574"/>
    </source>
</evidence>
<feature type="repeat" description="WD" evidence="9">
    <location>
        <begin position="587"/>
        <end position="628"/>
    </location>
</feature>
<dbReference type="Gene3D" id="2.130.10.10">
    <property type="entry name" value="YVTN repeat-like/Quinoprotein amine dehydrogenase"/>
    <property type="match status" value="7"/>
</dbReference>